<dbReference type="RefSeq" id="WP_106186733.1">
    <property type="nucleotide sequence ID" value="NZ_PVTF01000002.1"/>
</dbReference>
<dbReference type="PANTHER" id="PTHR36117">
    <property type="entry name" value="4-HYDROXYPHENYLACETATE 3-MONOOXYGENASE-RELATED"/>
    <property type="match status" value="1"/>
</dbReference>
<feature type="binding site" evidence="4">
    <location>
        <position position="190"/>
    </location>
    <ligand>
        <name>FAD</name>
        <dbReference type="ChEBI" id="CHEBI:57692"/>
    </ligand>
</feature>
<dbReference type="GO" id="GO:0004497">
    <property type="term" value="F:monooxygenase activity"/>
    <property type="evidence" value="ECO:0007669"/>
    <property type="project" value="UniProtKB-KW"/>
</dbReference>
<organism evidence="7 8">
    <name type="scientific">Umezawaea tangerina</name>
    <dbReference type="NCBI Taxonomy" id="84725"/>
    <lineage>
        <taxon>Bacteria</taxon>
        <taxon>Bacillati</taxon>
        <taxon>Actinomycetota</taxon>
        <taxon>Actinomycetes</taxon>
        <taxon>Pseudonocardiales</taxon>
        <taxon>Pseudonocardiaceae</taxon>
        <taxon>Umezawaea</taxon>
    </lineage>
</organism>
<evidence type="ECO:0000259" key="5">
    <source>
        <dbReference type="Pfam" id="PF03241"/>
    </source>
</evidence>
<dbReference type="PANTHER" id="PTHR36117:SF3">
    <property type="entry name" value="4-HYDROXYPHENYLACETATE 3-MONOOXYGENASE-RELATED"/>
    <property type="match status" value="1"/>
</dbReference>
<dbReference type="InterPro" id="IPR024719">
    <property type="entry name" value="HpaB/PvcC/4-BUDH_C"/>
</dbReference>
<comment type="caution">
    <text evidence="7">The sequence shown here is derived from an EMBL/GenBank/DDBJ whole genome shotgun (WGS) entry which is preliminary data.</text>
</comment>
<dbReference type="EMBL" id="PVTF01000002">
    <property type="protein sequence ID" value="PRY45214.1"/>
    <property type="molecule type" value="Genomic_DNA"/>
</dbReference>
<keyword evidence="3" id="KW-0560">Oxidoreductase</keyword>
<dbReference type="SUPFAM" id="SSF47203">
    <property type="entry name" value="Acyl-CoA dehydrogenase C-terminal domain-like"/>
    <property type="match status" value="1"/>
</dbReference>
<sequence>MTRTGKEYLESLRDGRVIWLDGEQVDDVTTHPAFRRSLGSIAGLYDLTHDERYEDVLTAPLPGSTEKMLRAHQIPTSKEELRAKGRAFKVWSEATFGFFGRSPDYMASAVAGFATVPDVFAGGEFDGSANVVAHWRRMAENDLYQAHTLVNPQIDRTKPPSEQEEDDLCLRVVAERGDGIVVRGAKMIGTAAAFADEILVGVTQRMSPAEADYALSFSVQVATPGVKFVSRTSYEARATSVFDYPLSSRFDENDALVVFDNVFVPWERVFAYREPDKCHHQFWKTPAFVSFVHHGAIRLWTKLEFLTGVAILVAKANNTYDLPPVRMQIGKLMTWLNTAKAIAVAIEDGAEPVPGGGGAVMPNREMSCAQLAVGPDLYPKVLAEIKLLAGGGLIQLPSSFRDLRNPEVAGLLAKYVRSPGHDSEARIKLLKLAWDALGSEFAGRHDQYERFYHGSPHVYLPTIVREGDPDAYAALARRCLDGYGLDEL</sequence>
<evidence type="ECO:0000313" key="7">
    <source>
        <dbReference type="EMBL" id="PRY45214.1"/>
    </source>
</evidence>
<dbReference type="Gene3D" id="1.20.140.10">
    <property type="entry name" value="Butyryl-CoA Dehydrogenase, subunit A, domain 3"/>
    <property type="match status" value="1"/>
</dbReference>
<protein>
    <submittedName>
        <fullName evidence="7">4-hydroxyphenylacetate 3-monooxygenase</fullName>
    </submittedName>
</protein>
<evidence type="ECO:0000256" key="1">
    <source>
        <dbReference type="ARBA" id="ARBA00022630"/>
    </source>
</evidence>
<dbReference type="Pfam" id="PF03241">
    <property type="entry name" value="HpaB"/>
    <property type="match status" value="1"/>
</dbReference>
<feature type="binding site" evidence="4">
    <location>
        <begin position="147"/>
        <end position="149"/>
    </location>
    <ligand>
        <name>FAD</name>
        <dbReference type="ChEBI" id="CHEBI:57692"/>
    </ligand>
</feature>
<keyword evidence="2 4" id="KW-0274">FAD</keyword>
<evidence type="ECO:0000256" key="4">
    <source>
        <dbReference type="PIRSR" id="PIRSR000331-2"/>
    </source>
</evidence>
<name>A0A2T0THN5_9PSEU</name>
<evidence type="ECO:0000256" key="3">
    <source>
        <dbReference type="ARBA" id="ARBA00023002"/>
    </source>
</evidence>
<dbReference type="AlphaFoldDB" id="A0A2T0THN5"/>
<proteinExistence type="predicted"/>
<keyword evidence="7" id="KW-0503">Monooxygenase</keyword>
<dbReference type="Pfam" id="PF11794">
    <property type="entry name" value="HpaB_N"/>
    <property type="match status" value="1"/>
</dbReference>
<dbReference type="InterPro" id="IPR036250">
    <property type="entry name" value="AcylCo_DH-like_C"/>
</dbReference>
<evidence type="ECO:0000259" key="6">
    <source>
        <dbReference type="Pfam" id="PF11794"/>
    </source>
</evidence>
<dbReference type="SUPFAM" id="SSF56645">
    <property type="entry name" value="Acyl-CoA dehydrogenase NM domain-like"/>
    <property type="match status" value="1"/>
</dbReference>
<evidence type="ECO:0000313" key="8">
    <source>
        <dbReference type="Proteomes" id="UP000239494"/>
    </source>
</evidence>
<dbReference type="InterPro" id="IPR046373">
    <property type="entry name" value="Acyl-CoA_Oxase/DH_mid-dom_sf"/>
</dbReference>
<gene>
    <name evidence="7" type="ORF">CLV43_102779</name>
</gene>
<keyword evidence="8" id="KW-1185">Reference proteome</keyword>
<dbReference type="PIRSF" id="PIRSF000331">
    <property type="entry name" value="HpaA_HpaB"/>
    <property type="match status" value="1"/>
</dbReference>
<dbReference type="Gene3D" id="1.10.3140.10">
    <property type="entry name" value="4-hydroxybutyryl-coa dehydratase, domain 1"/>
    <property type="match status" value="1"/>
</dbReference>
<evidence type="ECO:0000256" key="2">
    <source>
        <dbReference type="ARBA" id="ARBA00022827"/>
    </source>
</evidence>
<dbReference type="Gene3D" id="2.40.110.10">
    <property type="entry name" value="Butyryl-CoA Dehydrogenase, subunit A, domain 2"/>
    <property type="match status" value="1"/>
</dbReference>
<dbReference type="GO" id="GO:0016627">
    <property type="term" value="F:oxidoreductase activity, acting on the CH-CH group of donors"/>
    <property type="evidence" value="ECO:0007669"/>
    <property type="project" value="InterPro"/>
</dbReference>
<reference evidence="7 8" key="1">
    <citation type="submission" date="2018-03" db="EMBL/GenBank/DDBJ databases">
        <title>Genomic Encyclopedia of Archaeal and Bacterial Type Strains, Phase II (KMG-II): from individual species to whole genera.</title>
        <authorList>
            <person name="Goeker M."/>
        </authorList>
    </citation>
    <scope>NUCLEOTIDE SEQUENCE [LARGE SCALE GENOMIC DNA]</scope>
    <source>
        <strain evidence="7 8">DSM 44720</strain>
    </source>
</reference>
<keyword evidence="1" id="KW-0285">Flavoprotein</keyword>
<dbReference type="InterPro" id="IPR009100">
    <property type="entry name" value="AcylCoA_DH/oxidase_NM_dom_sf"/>
</dbReference>
<accession>A0A2T0THN5</accession>
<dbReference type="InterPro" id="IPR004925">
    <property type="entry name" value="HpaB/PvcC/4-BUDH"/>
</dbReference>
<feature type="domain" description="HpaB/PvcC/4-BUDH N-terminal" evidence="6">
    <location>
        <begin position="4"/>
        <end position="270"/>
    </location>
</feature>
<dbReference type="OrthoDB" id="9785230at2"/>
<feature type="domain" description="HpaB/PvcC/4-BUDH C-terminal" evidence="5">
    <location>
        <begin position="278"/>
        <end position="480"/>
    </location>
</feature>
<dbReference type="InterPro" id="IPR024674">
    <property type="entry name" value="HpaB/PvcC/4-BUDH_N"/>
</dbReference>
<feature type="binding site" evidence="4">
    <location>
        <begin position="153"/>
        <end position="156"/>
    </location>
    <ligand>
        <name>FAD</name>
        <dbReference type="ChEBI" id="CHEBI:57692"/>
    </ligand>
</feature>
<dbReference type="Proteomes" id="UP000239494">
    <property type="component" value="Unassembled WGS sequence"/>
</dbReference>